<dbReference type="InterPro" id="IPR041083">
    <property type="entry name" value="AAA_lid_10"/>
</dbReference>
<dbReference type="InterPro" id="IPR050311">
    <property type="entry name" value="ORC1/CDC6"/>
</dbReference>
<evidence type="ECO:0000259" key="8">
    <source>
        <dbReference type="PROSITE" id="PS51038"/>
    </source>
</evidence>
<keyword evidence="5 6" id="KW-0539">Nucleus</keyword>
<dbReference type="InterPro" id="IPR027417">
    <property type="entry name" value="P-loop_NTPase"/>
</dbReference>
<accession>A0A9W7G175</accession>
<dbReference type="EMBL" id="BRYA01000641">
    <property type="protein sequence ID" value="GMI27248.1"/>
    <property type="molecule type" value="Genomic_DNA"/>
</dbReference>
<evidence type="ECO:0000256" key="1">
    <source>
        <dbReference type="ARBA" id="ARBA00004123"/>
    </source>
</evidence>
<feature type="region of interest" description="Disordered" evidence="7">
    <location>
        <begin position="1"/>
        <end position="23"/>
    </location>
</feature>
<organism evidence="9 10">
    <name type="scientific">Triparma columacea</name>
    <dbReference type="NCBI Taxonomy" id="722753"/>
    <lineage>
        <taxon>Eukaryota</taxon>
        <taxon>Sar</taxon>
        <taxon>Stramenopiles</taxon>
        <taxon>Ochrophyta</taxon>
        <taxon>Bolidophyceae</taxon>
        <taxon>Parmales</taxon>
        <taxon>Triparmaceae</taxon>
        <taxon>Triparma</taxon>
    </lineage>
</organism>
<reference evidence="10" key="1">
    <citation type="journal article" date="2023" name="Commun. Biol.">
        <title>Genome analysis of Parmales, the sister group of diatoms, reveals the evolutionary specialization of diatoms from phago-mixotrophs to photoautotrophs.</title>
        <authorList>
            <person name="Ban H."/>
            <person name="Sato S."/>
            <person name="Yoshikawa S."/>
            <person name="Yamada K."/>
            <person name="Nakamura Y."/>
            <person name="Ichinomiya M."/>
            <person name="Sato N."/>
            <person name="Blanc-Mathieu R."/>
            <person name="Endo H."/>
            <person name="Kuwata A."/>
            <person name="Ogata H."/>
        </authorList>
    </citation>
    <scope>NUCLEOTIDE SEQUENCE [LARGE SCALE GENOMIC DNA]</scope>
</reference>
<dbReference type="SMART" id="SM00382">
    <property type="entry name" value="AAA"/>
    <property type="match status" value="1"/>
</dbReference>
<dbReference type="SUPFAM" id="SSF52540">
    <property type="entry name" value="P-loop containing nucleoside triphosphate hydrolases"/>
    <property type="match status" value="1"/>
</dbReference>
<comment type="subunit">
    <text evidence="6">ORC is composed of six subunits.</text>
</comment>
<dbReference type="InterPro" id="IPR043151">
    <property type="entry name" value="BAH_sf"/>
</dbReference>
<feature type="domain" description="BAH" evidence="8">
    <location>
        <begin position="100"/>
        <end position="233"/>
    </location>
</feature>
<dbReference type="InterPro" id="IPR001025">
    <property type="entry name" value="BAH_dom"/>
</dbReference>
<dbReference type="GO" id="GO:0005524">
    <property type="term" value="F:ATP binding"/>
    <property type="evidence" value="ECO:0007669"/>
    <property type="project" value="UniProtKB-KW"/>
</dbReference>
<evidence type="ECO:0000313" key="9">
    <source>
        <dbReference type="EMBL" id="GMI27248.1"/>
    </source>
</evidence>
<evidence type="ECO:0000256" key="6">
    <source>
        <dbReference type="RuleBase" id="RU365058"/>
    </source>
</evidence>
<name>A0A9W7G175_9STRA</name>
<dbReference type="Pfam" id="PF00004">
    <property type="entry name" value="AAA"/>
    <property type="match status" value="1"/>
</dbReference>
<feature type="region of interest" description="Disordered" evidence="7">
    <location>
        <begin position="258"/>
        <end position="297"/>
    </location>
</feature>
<dbReference type="GO" id="GO:0003688">
    <property type="term" value="F:DNA replication origin binding"/>
    <property type="evidence" value="ECO:0007669"/>
    <property type="project" value="TreeGrafter"/>
</dbReference>
<gene>
    <name evidence="9" type="ORF">TrCOL_g6742</name>
</gene>
<keyword evidence="6" id="KW-0547">Nucleotide-binding</keyword>
<dbReference type="InterPro" id="IPR003593">
    <property type="entry name" value="AAA+_ATPase"/>
</dbReference>
<dbReference type="Proteomes" id="UP001165065">
    <property type="component" value="Unassembled WGS sequence"/>
</dbReference>
<dbReference type="AlphaFoldDB" id="A0A9W7G175"/>
<dbReference type="CDD" id="cd00009">
    <property type="entry name" value="AAA"/>
    <property type="match status" value="1"/>
</dbReference>
<keyword evidence="10" id="KW-1185">Reference proteome</keyword>
<dbReference type="Pfam" id="PF17872">
    <property type="entry name" value="AAA_lid_10"/>
    <property type="match status" value="1"/>
</dbReference>
<dbReference type="GO" id="GO:0016887">
    <property type="term" value="F:ATP hydrolysis activity"/>
    <property type="evidence" value="ECO:0007669"/>
    <property type="project" value="InterPro"/>
</dbReference>
<dbReference type="Gene3D" id="3.40.50.300">
    <property type="entry name" value="P-loop containing nucleotide triphosphate hydrolases"/>
    <property type="match status" value="1"/>
</dbReference>
<comment type="function">
    <text evidence="6">Component of the origin recognition complex (ORC) that binds origins of replication. DNA-binding is ATP-dependent, however specific DNA sequences that define origins of replication have not been identified so far. ORC is required to assemble the pre-replication complex necessary to initiate DNA replication.</text>
</comment>
<comment type="subcellular location">
    <subcellularLocation>
        <location evidence="1 6">Nucleus</location>
    </subcellularLocation>
</comment>
<dbReference type="GO" id="GO:0033314">
    <property type="term" value="P:mitotic DNA replication checkpoint signaling"/>
    <property type="evidence" value="ECO:0007669"/>
    <property type="project" value="TreeGrafter"/>
</dbReference>
<dbReference type="GO" id="GO:0003682">
    <property type="term" value="F:chromatin binding"/>
    <property type="evidence" value="ECO:0007669"/>
    <property type="project" value="InterPro"/>
</dbReference>
<protein>
    <recommendedName>
        <fullName evidence="6">Origin recognition complex subunit 1</fullName>
    </recommendedName>
</protein>
<evidence type="ECO:0000256" key="5">
    <source>
        <dbReference type="ARBA" id="ARBA00023242"/>
    </source>
</evidence>
<dbReference type="SMART" id="SM00439">
    <property type="entry name" value="BAH"/>
    <property type="match status" value="1"/>
</dbReference>
<dbReference type="Pfam" id="PF01426">
    <property type="entry name" value="BAH"/>
    <property type="match status" value="1"/>
</dbReference>
<dbReference type="PANTHER" id="PTHR10763">
    <property type="entry name" value="CELL DIVISION CONTROL PROTEIN 6-RELATED"/>
    <property type="match status" value="1"/>
</dbReference>
<dbReference type="Gene3D" id="2.30.30.490">
    <property type="match status" value="1"/>
</dbReference>
<dbReference type="PROSITE" id="PS51038">
    <property type="entry name" value="BAH"/>
    <property type="match status" value="1"/>
</dbReference>
<evidence type="ECO:0000256" key="2">
    <source>
        <dbReference type="ARBA" id="ARBA00008398"/>
    </source>
</evidence>
<evidence type="ECO:0000256" key="3">
    <source>
        <dbReference type="ARBA" id="ARBA00022705"/>
    </source>
</evidence>
<comment type="caution">
    <text evidence="9">The sequence shown here is derived from an EMBL/GenBank/DDBJ whole genome shotgun (WGS) entry which is preliminary data.</text>
</comment>
<dbReference type="PANTHER" id="PTHR10763:SF23">
    <property type="entry name" value="ORIGIN RECOGNITION COMPLEX SUBUNIT 1"/>
    <property type="match status" value="1"/>
</dbReference>
<dbReference type="InterPro" id="IPR003959">
    <property type="entry name" value="ATPase_AAA_core"/>
</dbReference>
<keyword evidence="4 6" id="KW-0238">DNA-binding</keyword>
<dbReference type="GO" id="GO:0006270">
    <property type="term" value="P:DNA replication initiation"/>
    <property type="evidence" value="ECO:0007669"/>
    <property type="project" value="TreeGrafter"/>
</dbReference>
<dbReference type="GO" id="GO:0005664">
    <property type="term" value="C:nuclear origin of replication recognition complex"/>
    <property type="evidence" value="ECO:0007669"/>
    <property type="project" value="TreeGrafter"/>
</dbReference>
<comment type="similarity">
    <text evidence="2 6">Belongs to the ORC1 family.</text>
</comment>
<proteinExistence type="inferred from homology"/>
<evidence type="ECO:0000313" key="10">
    <source>
        <dbReference type="Proteomes" id="UP001165065"/>
    </source>
</evidence>
<keyword evidence="6" id="KW-0067">ATP-binding</keyword>
<evidence type="ECO:0000256" key="7">
    <source>
        <dbReference type="SAM" id="MobiDB-lite"/>
    </source>
</evidence>
<sequence length="742" mass="80470">MSSPSPTKRPRLSSPPSPSVISIVPSIPLHTTVTLSTLTSKKSSKSTSKTKRHYHRTFTNTVTSPTTHSTSTYTVGDSVACLTTEDAFVTGWVSIPNPTSGAATGYYADQDGEGVLRACWSPCQILAVYVDEEGGGDVMVEVRWLYQDHEIPGVRVGRDTEWGVEEVYETDHVDVVPAESVVGKVFLTGRMPRNEEEYKESISPLLRLGPPSQPVFCCRSFYSTARKSFLPVRPGRLWRERRGREFSNEGGEELVRKLEIGRVRDMEEEEEGGGEEGGGGKEGSALPPPPTSTPNAVHLTHLHNSLNSLTLSHPSLSLPERSSESSKIHSFLSTAIKAGGKSNSAMFVAGPPGSGKTATVMSVVRKLEKDRSRGLIPNFRFAAINGMELRHPYDAYGKLWEVVSGGKEKRAPGAAASCLERYFSGKDGAPGGGERETTLLLLDEMDYLVTMKQTVLYNLFDWPTRNSPQGLVIIGIANTINLPERLLPRVQSRLGLTRLSFSAYTVDQMKSILSTRLSPPSPASTSSPPSKSYATFDDNAVEFAARKTVGLSGDVRRAFQICKVALKSVIARVTVAIERGEEGDVGDVGRVKVRDVVNAVKIMSDAPAMKAIRQFTPMEALVVGSAASLLQSTGREEGGVGVEELRRKMSSISALTGNLSYTPIPNLQDTIRILGRMHESRVLILETPKTVTMRNVAAGNAGVWPLVFLNVDVGDVREGLVAGKVHEDMAVKCIKQNMGNVI</sequence>
<keyword evidence="3 6" id="KW-0235">DNA replication</keyword>
<evidence type="ECO:0000256" key="4">
    <source>
        <dbReference type="ARBA" id="ARBA00023125"/>
    </source>
</evidence>
<dbReference type="OrthoDB" id="1926878at2759"/>